<dbReference type="EMBL" id="FOLI01000003">
    <property type="protein sequence ID" value="SFB99416.1"/>
    <property type="molecule type" value="Genomic_DNA"/>
</dbReference>
<proteinExistence type="predicted"/>
<feature type="transmembrane region" description="Helical" evidence="1">
    <location>
        <begin position="202"/>
        <end position="220"/>
    </location>
</feature>
<dbReference type="RefSeq" id="WP_143404273.1">
    <property type="nucleotide sequence ID" value="NZ_FOLI01000003.1"/>
</dbReference>
<protein>
    <submittedName>
        <fullName evidence="2">Uncharacterized membrane protein YoaK, UPF0700 family</fullName>
    </submittedName>
</protein>
<feature type="transmembrane region" description="Helical" evidence="1">
    <location>
        <begin position="12"/>
        <end position="30"/>
    </location>
</feature>
<feature type="transmembrane region" description="Helical" evidence="1">
    <location>
        <begin position="178"/>
        <end position="196"/>
    </location>
</feature>
<evidence type="ECO:0000313" key="3">
    <source>
        <dbReference type="Proteomes" id="UP000199376"/>
    </source>
</evidence>
<gene>
    <name evidence="2" type="ORF">SAMN05660453_0782</name>
</gene>
<feature type="transmembrane region" description="Helical" evidence="1">
    <location>
        <begin position="97"/>
        <end position="113"/>
    </location>
</feature>
<accession>A0A1I1FKA6</accession>
<reference evidence="2 3" key="1">
    <citation type="submission" date="2016-10" db="EMBL/GenBank/DDBJ databases">
        <authorList>
            <person name="de Groot N.N."/>
        </authorList>
    </citation>
    <scope>NUCLEOTIDE SEQUENCE [LARGE SCALE GENOMIC DNA]</scope>
    <source>
        <strain evidence="2 3">DSM 19113</strain>
    </source>
</reference>
<organism evidence="2 3">
    <name type="scientific">Fructobacillus durionis</name>
    <dbReference type="NCBI Taxonomy" id="283737"/>
    <lineage>
        <taxon>Bacteria</taxon>
        <taxon>Bacillati</taxon>
        <taxon>Bacillota</taxon>
        <taxon>Bacilli</taxon>
        <taxon>Lactobacillales</taxon>
        <taxon>Lactobacillaceae</taxon>
        <taxon>Fructobacillus</taxon>
    </lineage>
</organism>
<dbReference type="InterPro" id="IPR010699">
    <property type="entry name" value="DUF1275"/>
</dbReference>
<evidence type="ECO:0000313" key="2">
    <source>
        <dbReference type="EMBL" id="SFB99416.1"/>
    </source>
</evidence>
<keyword evidence="1" id="KW-1133">Transmembrane helix</keyword>
<dbReference type="Proteomes" id="UP000199376">
    <property type="component" value="Unassembled WGS sequence"/>
</dbReference>
<dbReference type="AlphaFoldDB" id="A0A1I1FKA6"/>
<evidence type="ECO:0000256" key="1">
    <source>
        <dbReference type="SAM" id="Phobius"/>
    </source>
</evidence>
<keyword evidence="3" id="KW-1185">Reference proteome</keyword>
<name>A0A1I1FKA6_9LACO</name>
<keyword evidence="1" id="KW-0812">Transmembrane</keyword>
<keyword evidence="1" id="KW-0472">Membrane</keyword>
<feature type="transmembrane region" description="Helical" evidence="1">
    <location>
        <begin position="60"/>
        <end position="77"/>
    </location>
</feature>
<dbReference type="PANTHER" id="PTHR37314:SF4">
    <property type="entry name" value="UPF0700 TRANSMEMBRANE PROTEIN YOAK"/>
    <property type="match status" value="1"/>
</dbReference>
<sequence>MTENRFPSHERVLFASLLTMTAGSLDAYSYHMHGQVFAGLQTGNIVLLGINISQFKWGNAGQYAFSLMAFALGTLVVKLFQHYRVKMDFSRTKERQYVLLYMTVLLTLSALIGRSVPNVFGTAILSITAAAALQEFRVLKGNAFMPLLMTGNLRTLCAAAYEGFIQRDPKMVERTHDLLRVMLSFFIGALTISLLIPMVGQFAIIFSAFLTLCMSHIVAWN</sequence>
<dbReference type="OrthoDB" id="7057004at2"/>
<dbReference type="STRING" id="283737.SAMN05660453_0782"/>
<dbReference type="Pfam" id="PF06912">
    <property type="entry name" value="DUF1275"/>
    <property type="match status" value="1"/>
</dbReference>
<dbReference type="PANTHER" id="PTHR37314">
    <property type="entry name" value="SLR0142 PROTEIN"/>
    <property type="match status" value="1"/>
</dbReference>